<dbReference type="PANTHER" id="PTHR31343:SF29">
    <property type="entry name" value="DUF789 DOMAIN-CONTAINING PROTEIN"/>
    <property type="match status" value="1"/>
</dbReference>
<sequence>MRACSPWDMKVLSSRDSINSNLESFLQCVTPSIPTKLIPSLQKCVGSSNGFWQAPGKDMMEGFYLKDLWKGYSEWSVYGAAVPLLLDNGETVIQYYCPSLSAIQIYTRRPVVSFSESSRRAKFESDSWSDDSESDRVSKSLSSNSSRTSDAASDDSIANQIGLVQTSERFGHLYCQYNETTCPYDRVPLTQKIDELAKEFPGVLKLHSAELSPYSWMAVAWYPVYQIPAVKNVKELSACFLTYHSLSSCFQGPRETIQEEDEEQKCTGDDVREDINGGKGGKEDGRGVTSLNPFAFSTYKILGTLWKNPETSDEERITSQQSAAWSWLNQLKFRHHDFDFFMYRS</sequence>
<protein>
    <submittedName>
        <fullName evidence="2">DUF789 domain-containing protein</fullName>
    </submittedName>
</protein>
<dbReference type="AlphaFoldDB" id="A0A1Q3B345"/>
<dbReference type="InterPro" id="IPR008507">
    <property type="entry name" value="DUF789"/>
</dbReference>
<keyword evidence="3" id="KW-1185">Reference proteome</keyword>
<dbReference type="InParanoid" id="A0A1Q3B345"/>
<name>A0A1Q3B345_CEPFO</name>
<dbReference type="STRING" id="3775.A0A1Q3B345"/>
<dbReference type="Proteomes" id="UP000187406">
    <property type="component" value="Unassembled WGS sequence"/>
</dbReference>
<accession>A0A1Q3B345</accession>
<evidence type="ECO:0000256" key="1">
    <source>
        <dbReference type="SAM" id="MobiDB-lite"/>
    </source>
</evidence>
<feature type="region of interest" description="Disordered" evidence="1">
    <location>
        <begin position="125"/>
        <end position="153"/>
    </location>
</feature>
<feature type="compositionally biased region" description="Low complexity" evidence="1">
    <location>
        <begin position="139"/>
        <end position="153"/>
    </location>
</feature>
<organism evidence="2 3">
    <name type="scientific">Cephalotus follicularis</name>
    <name type="common">Albany pitcher plant</name>
    <dbReference type="NCBI Taxonomy" id="3775"/>
    <lineage>
        <taxon>Eukaryota</taxon>
        <taxon>Viridiplantae</taxon>
        <taxon>Streptophyta</taxon>
        <taxon>Embryophyta</taxon>
        <taxon>Tracheophyta</taxon>
        <taxon>Spermatophyta</taxon>
        <taxon>Magnoliopsida</taxon>
        <taxon>eudicotyledons</taxon>
        <taxon>Gunneridae</taxon>
        <taxon>Pentapetalae</taxon>
        <taxon>rosids</taxon>
        <taxon>fabids</taxon>
        <taxon>Oxalidales</taxon>
        <taxon>Cephalotaceae</taxon>
        <taxon>Cephalotus</taxon>
    </lineage>
</organism>
<dbReference type="OrthoDB" id="1161498at2759"/>
<evidence type="ECO:0000313" key="3">
    <source>
        <dbReference type="Proteomes" id="UP000187406"/>
    </source>
</evidence>
<reference evidence="3" key="1">
    <citation type="submission" date="2016-04" db="EMBL/GenBank/DDBJ databases">
        <title>Cephalotus genome sequencing.</title>
        <authorList>
            <person name="Fukushima K."/>
            <person name="Hasebe M."/>
            <person name="Fang X."/>
        </authorList>
    </citation>
    <scope>NUCLEOTIDE SEQUENCE [LARGE SCALE GENOMIC DNA]</scope>
    <source>
        <strain evidence="3">cv. St1</strain>
    </source>
</reference>
<dbReference type="Pfam" id="PF05623">
    <property type="entry name" value="DUF789"/>
    <property type="match status" value="1"/>
</dbReference>
<dbReference type="EMBL" id="BDDD01000253">
    <property type="protein sequence ID" value="GAV62370.1"/>
    <property type="molecule type" value="Genomic_DNA"/>
</dbReference>
<dbReference type="PANTHER" id="PTHR31343">
    <property type="entry name" value="T15D22.8"/>
    <property type="match status" value="1"/>
</dbReference>
<comment type="caution">
    <text evidence="2">The sequence shown here is derived from an EMBL/GenBank/DDBJ whole genome shotgun (WGS) entry which is preliminary data.</text>
</comment>
<evidence type="ECO:0000313" key="2">
    <source>
        <dbReference type="EMBL" id="GAV62370.1"/>
    </source>
</evidence>
<proteinExistence type="predicted"/>
<gene>
    <name evidence="2" type="ORF">CFOL_v3_05894</name>
</gene>